<evidence type="ECO:0000313" key="1">
    <source>
        <dbReference type="EMBL" id="EXJ67940.1"/>
    </source>
</evidence>
<accession>W9WSG4</accession>
<dbReference type="Proteomes" id="UP000019471">
    <property type="component" value="Unassembled WGS sequence"/>
</dbReference>
<evidence type="ECO:0000313" key="2">
    <source>
        <dbReference type="Proteomes" id="UP000019471"/>
    </source>
</evidence>
<dbReference type="HOGENOM" id="CLU_107714_1_0_1"/>
<sequence>MTSSWPARPDTWPKGLYNNVVKLLSLYFHLVDSKEASAGPRLADEVFSKDGKWFASAGYFEGHDGIAASRIKAWDTVNSQSHELRKVFLNDAHGLDLLLVGVANVDRKNTGPITVEFFVRAVISNELWGPRVKYWQPVALKPVPSDQPLLADVEL</sequence>
<dbReference type="OrthoDB" id="3468019at2759"/>
<gene>
    <name evidence="1" type="ORF">A1O5_08554</name>
</gene>
<evidence type="ECO:0008006" key="3">
    <source>
        <dbReference type="Google" id="ProtNLM"/>
    </source>
</evidence>
<dbReference type="GeneID" id="19193253"/>
<organism evidence="1 2">
    <name type="scientific">Cladophialophora psammophila CBS 110553</name>
    <dbReference type="NCBI Taxonomy" id="1182543"/>
    <lineage>
        <taxon>Eukaryota</taxon>
        <taxon>Fungi</taxon>
        <taxon>Dikarya</taxon>
        <taxon>Ascomycota</taxon>
        <taxon>Pezizomycotina</taxon>
        <taxon>Eurotiomycetes</taxon>
        <taxon>Chaetothyriomycetidae</taxon>
        <taxon>Chaetothyriales</taxon>
        <taxon>Herpotrichiellaceae</taxon>
        <taxon>Cladophialophora</taxon>
    </lineage>
</organism>
<proteinExistence type="predicted"/>
<dbReference type="RefSeq" id="XP_007747326.1">
    <property type="nucleotide sequence ID" value="XM_007749136.1"/>
</dbReference>
<dbReference type="EMBL" id="AMGX01000014">
    <property type="protein sequence ID" value="EXJ67940.1"/>
    <property type="molecule type" value="Genomic_DNA"/>
</dbReference>
<protein>
    <recommendedName>
        <fullName evidence="3">SnoaL-like domain-containing protein</fullName>
    </recommendedName>
</protein>
<comment type="caution">
    <text evidence="1">The sequence shown here is derived from an EMBL/GenBank/DDBJ whole genome shotgun (WGS) entry which is preliminary data.</text>
</comment>
<name>W9WSG4_9EURO</name>
<reference evidence="1 2" key="1">
    <citation type="submission" date="2013-03" db="EMBL/GenBank/DDBJ databases">
        <title>The Genome Sequence of Cladophialophora psammophila CBS 110553.</title>
        <authorList>
            <consortium name="The Broad Institute Genomics Platform"/>
            <person name="Cuomo C."/>
            <person name="de Hoog S."/>
            <person name="Gorbushina A."/>
            <person name="Walker B."/>
            <person name="Young S.K."/>
            <person name="Zeng Q."/>
            <person name="Gargeya S."/>
            <person name="Fitzgerald M."/>
            <person name="Haas B."/>
            <person name="Abouelleil A."/>
            <person name="Allen A.W."/>
            <person name="Alvarado L."/>
            <person name="Arachchi H.M."/>
            <person name="Berlin A.M."/>
            <person name="Chapman S.B."/>
            <person name="Gainer-Dewar J."/>
            <person name="Goldberg J."/>
            <person name="Griggs A."/>
            <person name="Gujja S."/>
            <person name="Hansen M."/>
            <person name="Howarth C."/>
            <person name="Imamovic A."/>
            <person name="Ireland A."/>
            <person name="Larimer J."/>
            <person name="McCowan C."/>
            <person name="Murphy C."/>
            <person name="Pearson M."/>
            <person name="Poon T.W."/>
            <person name="Priest M."/>
            <person name="Roberts A."/>
            <person name="Saif S."/>
            <person name="Shea T."/>
            <person name="Sisk P."/>
            <person name="Sykes S."/>
            <person name="Wortman J."/>
            <person name="Nusbaum C."/>
            <person name="Birren B."/>
        </authorList>
    </citation>
    <scope>NUCLEOTIDE SEQUENCE [LARGE SCALE GENOMIC DNA]</scope>
    <source>
        <strain evidence="1 2">CBS 110553</strain>
    </source>
</reference>
<dbReference type="AlphaFoldDB" id="W9WSG4"/>
<keyword evidence="2" id="KW-1185">Reference proteome</keyword>